<evidence type="ECO:0000313" key="2">
    <source>
        <dbReference type="Proteomes" id="UP000024635"/>
    </source>
</evidence>
<organism evidence="1 2">
    <name type="scientific">Ancylostoma ceylanicum</name>
    <dbReference type="NCBI Taxonomy" id="53326"/>
    <lineage>
        <taxon>Eukaryota</taxon>
        <taxon>Metazoa</taxon>
        <taxon>Ecdysozoa</taxon>
        <taxon>Nematoda</taxon>
        <taxon>Chromadorea</taxon>
        <taxon>Rhabditida</taxon>
        <taxon>Rhabditina</taxon>
        <taxon>Rhabditomorpha</taxon>
        <taxon>Strongyloidea</taxon>
        <taxon>Ancylostomatidae</taxon>
        <taxon>Ancylostomatinae</taxon>
        <taxon>Ancylostoma</taxon>
    </lineage>
</organism>
<comment type="caution">
    <text evidence="1">The sequence shown here is derived from an EMBL/GenBank/DDBJ whole genome shotgun (WGS) entry which is preliminary data.</text>
</comment>
<dbReference type="EMBL" id="JARK01001347">
    <property type="protein sequence ID" value="EYC25535.1"/>
    <property type="molecule type" value="Genomic_DNA"/>
</dbReference>
<dbReference type="AlphaFoldDB" id="A0A016VDU0"/>
<reference evidence="2" key="1">
    <citation type="journal article" date="2015" name="Nat. Genet.">
        <title>The genome and transcriptome of the zoonotic hookworm Ancylostoma ceylanicum identify infection-specific gene families.</title>
        <authorList>
            <person name="Schwarz E.M."/>
            <person name="Hu Y."/>
            <person name="Antoshechkin I."/>
            <person name="Miller M.M."/>
            <person name="Sternberg P.W."/>
            <person name="Aroian R.V."/>
        </authorList>
    </citation>
    <scope>NUCLEOTIDE SEQUENCE</scope>
    <source>
        <strain evidence="2">HY135</strain>
    </source>
</reference>
<evidence type="ECO:0000313" key="1">
    <source>
        <dbReference type="EMBL" id="EYC25535.1"/>
    </source>
</evidence>
<accession>A0A016VDU0</accession>
<sequence>MVRLNQSFSGTFPGLPVIKHREGRNTLPGIPGRMNAAWPVSFVGLPGIVLPACPVKRSVQCGNPPMGESCTIKLFRLNMSTSTVNNDTFIVLLGFTFALRSTPFFNASLVHILEKTSFFSKNLRKGFIVLSGVLDSFCLS</sequence>
<gene>
    <name evidence="1" type="primary">Acey_s0011.g1261</name>
    <name evidence="1" type="ORF">Y032_0011g1261</name>
</gene>
<dbReference type="Proteomes" id="UP000024635">
    <property type="component" value="Unassembled WGS sequence"/>
</dbReference>
<keyword evidence="2" id="KW-1185">Reference proteome</keyword>
<name>A0A016VDU0_9BILA</name>
<protein>
    <submittedName>
        <fullName evidence="1">Uncharacterized protein</fullName>
    </submittedName>
</protein>
<proteinExistence type="predicted"/>